<dbReference type="PANTHER" id="PTHR41282:SF1">
    <property type="entry name" value="CONSERVED TRANSMEMBRANE PROTEIN-RELATED"/>
    <property type="match status" value="1"/>
</dbReference>
<feature type="transmembrane region" description="Helical" evidence="1">
    <location>
        <begin position="239"/>
        <end position="261"/>
    </location>
</feature>
<dbReference type="EMBL" id="BSUN01000001">
    <property type="protein sequence ID" value="GMA34989.1"/>
    <property type="molecule type" value="Genomic_DNA"/>
</dbReference>
<reference evidence="3" key="1">
    <citation type="journal article" date="2019" name="Int. J. Syst. Evol. Microbiol.">
        <title>The Global Catalogue of Microorganisms (GCM) 10K type strain sequencing project: providing services to taxonomists for standard genome sequencing and annotation.</title>
        <authorList>
            <consortium name="The Broad Institute Genomics Platform"/>
            <consortium name="The Broad Institute Genome Sequencing Center for Infectious Disease"/>
            <person name="Wu L."/>
            <person name="Ma J."/>
        </authorList>
    </citation>
    <scope>NUCLEOTIDE SEQUENCE [LARGE SCALE GENOMIC DNA]</scope>
    <source>
        <strain evidence="3">NBRC 112299</strain>
    </source>
</reference>
<accession>A0ABQ6IB05</accession>
<name>A0ABQ6IB05_9MICO</name>
<evidence type="ECO:0000313" key="3">
    <source>
        <dbReference type="Proteomes" id="UP001157125"/>
    </source>
</evidence>
<proteinExistence type="predicted"/>
<protein>
    <submittedName>
        <fullName evidence="2">Membrane protein</fullName>
    </submittedName>
</protein>
<keyword evidence="1" id="KW-1133">Transmembrane helix</keyword>
<sequence length="265" mass="28212">MASPVFSRLNSAFKPGATINPDGSAVTAEDLQSQFDAPSATSAQMGRMTYEGVTSKAAGMIVLAFIAAIPGYLFPSTAGLFISAIAGMVLGLVLAFQRTTNPTMALIYAAVEGYFLGSLSIYIEQGFDVPGAAMQALLATAITSGVCLYLYRTGKVRYTSKMRKILIIGGISYLAFSVVNIFVMIFGGTDSAWGLRSGWIGVAIGLVAVGLACISLIADFDFIENGVKRGLPQQYEWTAAFGLVVTLVWMYTEFLRIIAILQGRD</sequence>
<dbReference type="PANTHER" id="PTHR41282">
    <property type="entry name" value="CONSERVED TRANSMEMBRANE PROTEIN-RELATED"/>
    <property type="match status" value="1"/>
</dbReference>
<keyword evidence="1" id="KW-0472">Membrane</keyword>
<feature type="transmembrane region" description="Helical" evidence="1">
    <location>
        <begin position="198"/>
        <end position="218"/>
    </location>
</feature>
<evidence type="ECO:0000256" key="1">
    <source>
        <dbReference type="SAM" id="Phobius"/>
    </source>
</evidence>
<feature type="transmembrane region" description="Helical" evidence="1">
    <location>
        <begin position="129"/>
        <end position="151"/>
    </location>
</feature>
<organism evidence="2 3">
    <name type="scientific">Demequina litorisediminis</name>
    <dbReference type="NCBI Taxonomy" id="1849022"/>
    <lineage>
        <taxon>Bacteria</taxon>
        <taxon>Bacillati</taxon>
        <taxon>Actinomycetota</taxon>
        <taxon>Actinomycetes</taxon>
        <taxon>Micrococcales</taxon>
        <taxon>Demequinaceae</taxon>
        <taxon>Demequina</taxon>
    </lineage>
</organism>
<comment type="caution">
    <text evidence="2">The sequence shown here is derived from an EMBL/GenBank/DDBJ whole genome shotgun (WGS) entry which is preliminary data.</text>
</comment>
<dbReference type="Pfam" id="PF12811">
    <property type="entry name" value="BaxI_1"/>
    <property type="match status" value="1"/>
</dbReference>
<keyword evidence="1" id="KW-0812">Transmembrane</keyword>
<feature type="transmembrane region" description="Helical" evidence="1">
    <location>
        <begin position="57"/>
        <end position="74"/>
    </location>
</feature>
<gene>
    <name evidence="2" type="ORF">GCM10025876_11930</name>
</gene>
<dbReference type="RefSeq" id="WP_284327707.1">
    <property type="nucleotide sequence ID" value="NZ_BSUN01000001.1"/>
</dbReference>
<feature type="transmembrane region" description="Helical" evidence="1">
    <location>
        <begin position="163"/>
        <end position="186"/>
    </location>
</feature>
<feature type="transmembrane region" description="Helical" evidence="1">
    <location>
        <begin position="103"/>
        <end position="123"/>
    </location>
</feature>
<dbReference type="InterPro" id="IPR010539">
    <property type="entry name" value="BaxI_1-like"/>
</dbReference>
<feature type="transmembrane region" description="Helical" evidence="1">
    <location>
        <begin position="80"/>
        <end position="96"/>
    </location>
</feature>
<dbReference type="Proteomes" id="UP001157125">
    <property type="component" value="Unassembled WGS sequence"/>
</dbReference>
<keyword evidence="3" id="KW-1185">Reference proteome</keyword>
<evidence type="ECO:0000313" key="2">
    <source>
        <dbReference type="EMBL" id="GMA34989.1"/>
    </source>
</evidence>